<sequence>MGSDVPFENYDDAKVYESSRTRALLQDTRNFLVEFGRAQARIAFDIEADHVQTLTDTPPPADRPVRWINLWGPHVQGEIVDILGKHYGFSPRLLAIMKTKPPESKLKTKQKPASKFKTKFHWKQDVEIAGAPAEVPDSSGEKMSHGVPLEMVEPPRIQSLDGISHYALAEQMTNYQSIDIGNHCKTLDSTKRENRKLLMETIDICVGANFMHEIVSQTDQVDVDIISEGAQRRLWSWLILCDDHTVLSLHEHPGHIEDIRDLKSFRANTLIVLSQLSNCGHQSTNAISMISIRQALKENMSDTSPGVEGASLLFYYLFDDWQAVYTTVAKYQKRLEQLDQAILFEMYKKSYQTQDTEIIPRLHVLGRKGRELQHLYIGYKNLVQRILDSQSDTLNTTSSMGDLASTNGNRGVVLTQSARQRFGRLKDRLDLLIIAQMTESLAEKDALSTTYFNIIAQKDSEATARLTRAATLLAKLSVLFLPVGLMTSYFSIQVSDLQGVYTSKDYWYSFAGIMSISFLALFFFARLLMWVTESFDECIKSLTKWFYNRLRKKKERSE</sequence>
<evidence type="ECO:0000256" key="3">
    <source>
        <dbReference type="ARBA" id="ARBA00022475"/>
    </source>
</evidence>
<evidence type="ECO:0000313" key="6">
    <source>
        <dbReference type="Proteomes" id="UP000184330"/>
    </source>
</evidence>
<dbReference type="GO" id="GO:0015095">
    <property type="term" value="F:magnesium ion transmembrane transporter activity"/>
    <property type="evidence" value="ECO:0007669"/>
    <property type="project" value="TreeGrafter"/>
</dbReference>
<dbReference type="PANTHER" id="PTHR46494:SF1">
    <property type="entry name" value="CORA FAMILY METAL ION TRANSPORTER (EUROFUNG)"/>
    <property type="match status" value="1"/>
</dbReference>
<name>A0A1L7X803_9HELO</name>
<keyword evidence="6" id="KW-1185">Reference proteome</keyword>
<feature type="transmembrane region" description="Helical" evidence="4">
    <location>
        <begin position="472"/>
        <end position="494"/>
    </location>
</feature>
<keyword evidence="4" id="KW-0812">Transmembrane</keyword>
<feature type="transmembrane region" description="Helical" evidence="4">
    <location>
        <begin position="506"/>
        <end position="525"/>
    </location>
</feature>
<dbReference type="PANTHER" id="PTHR46494">
    <property type="entry name" value="CORA FAMILY METAL ION TRANSPORTER (EUROFUNG)"/>
    <property type="match status" value="1"/>
</dbReference>
<dbReference type="Pfam" id="PF01544">
    <property type="entry name" value="CorA"/>
    <property type="match status" value="1"/>
</dbReference>
<comment type="subcellular location">
    <subcellularLocation>
        <location evidence="1">Cell membrane</location>
        <topology evidence="1">Multi-pass membrane protein</topology>
    </subcellularLocation>
</comment>
<keyword evidence="3" id="KW-1003">Cell membrane</keyword>
<evidence type="ECO:0000256" key="2">
    <source>
        <dbReference type="ARBA" id="ARBA00022448"/>
    </source>
</evidence>
<dbReference type="STRING" id="576137.A0A1L7X803"/>
<dbReference type="GO" id="GO:0050897">
    <property type="term" value="F:cobalt ion binding"/>
    <property type="evidence" value="ECO:0007669"/>
    <property type="project" value="TreeGrafter"/>
</dbReference>
<evidence type="ECO:0000256" key="1">
    <source>
        <dbReference type="ARBA" id="ARBA00004651"/>
    </source>
</evidence>
<dbReference type="AlphaFoldDB" id="A0A1L7X803"/>
<dbReference type="SUPFAM" id="SSF143865">
    <property type="entry name" value="CorA soluble domain-like"/>
    <property type="match status" value="1"/>
</dbReference>
<dbReference type="GO" id="GO:0005886">
    <property type="term" value="C:plasma membrane"/>
    <property type="evidence" value="ECO:0007669"/>
    <property type="project" value="UniProtKB-SubCell"/>
</dbReference>
<dbReference type="Gene3D" id="1.20.58.340">
    <property type="entry name" value="Magnesium transport protein CorA, transmembrane region"/>
    <property type="match status" value="1"/>
</dbReference>
<evidence type="ECO:0000256" key="4">
    <source>
        <dbReference type="SAM" id="Phobius"/>
    </source>
</evidence>
<gene>
    <name evidence="5" type="ORF">PAC_11045</name>
</gene>
<organism evidence="5 6">
    <name type="scientific">Phialocephala subalpina</name>
    <dbReference type="NCBI Taxonomy" id="576137"/>
    <lineage>
        <taxon>Eukaryota</taxon>
        <taxon>Fungi</taxon>
        <taxon>Dikarya</taxon>
        <taxon>Ascomycota</taxon>
        <taxon>Pezizomycotina</taxon>
        <taxon>Leotiomycetes</taxon>
        <taxon>Helotiales</taxon>
        <taxon>Mollisiaceae</taxon>
        <taxon>Phialocephala</taxon>
        <taxon>Phialocephala fortinii species complex</taxon>
    </lineage>
</organism>
<accession>A0A1L7X803</accession>
<evidence type="ECO:0008006" key="7">
    <source>
        <dbReference type="Google" id="ProtNLM"/>
    </source>
</evidence>
<evidence type="ECO:0000313" key="5">
    <source>
        <dbReference type="EMBL" id="CZR61149.1"/>
    </source>
</evidence>
<proteinExistence type="predicted"/>
<dbReference type="EMBL" id="FJOG01000017">
    <property type="protein sequence ID" value="CZR61149.1"/>
    <property type="molecule type" value="Genomic_DNA"/>
</dbReference>
<dbReference type="GO" id="GO:0015087">
    <property type="term" value="F:cobalt ion transmembrane transporter activity"/>
    <property type="evidence" value="ECO:0007669"/>
    <property type="project" value="TreeGrafter"/>
</dbReference>
<keyword evidence="2" id="KW-0813">Transport</keyword>
<keyword evidence="4" id="KW-0472">Membrane</keyword>
<reference evidence="5 6" key="1">
    <citation type="submission" date="2016-03" db="EMBL/GenBank/DDBJ databases">
        <authorList>
            <person name="Ploux O."/>
        </authorList>
    </citation>
    <scope>NUCLEOTIDE SEQUENCE [LARGE SCALE GENOMIC DNA]</scope>
    <source>
        <strain evidence="5 6">UAMH 11012</strain>
    </source>
</reference>
<dbReference type="InterPro" id="IPR002523">
    <property type="entry name" value="MgTranspt_CorA/ZnTranspt_ZntB"/>
</dbReference>
<keyword evidence="4" id="KW-1133">Transmembrane helix</keyword>
<protein>
    <recommendedName>
        <fullName evidence="7">Adp-ribosylation factor protein</fullName>
    </recommendedName>
</protein>
<dbReference type="GO" id="GO:0000287">
    <property type="term" value="F:magnesium ion binding"/>
    <property type="evidence" value="ECO:0007669"/>
    <property type="project" value="TreeGrafter"/>
</dbReference>
<dbReference type="InterPro" id="IPR045861">
    <property type="entry name" value="CorA_cytoplasmic_dom"/>
</dbReference>
<dbReference type="OrthoDB" id="5430812at2759"/>
<dbReference type="Proteomes" id="UP000184330">
    <property type="component" value="Unassembled WGS sequence"/>
</dbReference>